<dbReference type="Gene3D" id="3.90.650.10">
    <property type="entry name" value="PurM-like C-terminal domain"/>
    <property type="match status" value="1"/>
</dbReference>
<dbReference type="PANTHER" id="PTHR30270">
    <property type="entry name" value="THIAMINE-MONOPHOSPHATE KINASE"/>
    <property type="match status" value="1"/>
</dbReference>
<comment type="caution">
    <text evidence="2">Lacks conserved residue(s) required for the propagation of feature annotation.</text>
</comment>
<sequence length="318" mass="33923">MSGEFDLIARHFSRCPPRDDVCLGVGDDAALLRPPSGQVLVATVDTLIAGVHFPEQTAPEDIGHKSLAVNLSDLAAMGAEPAWVTLAISLPKVDDRWLYAFAEGFYALAARHRVALVGGDTTRGPLCITVQALGWVPEGEALRRTGARPGDDIYVTGTLGDAGLGLAVVQSRIQVDPAHREALLARLNRPEPRIETGLALRGLASAAIDISDGLAADLGHLLEASGVGARVELDRLPRSDAVRLADPHGRLALTAGDDYELAFTLPPGCEADLARYAERLPPYTRIGRVEAVPGLRLIDAQGNPFAFSHRGYDHFRES</sequence>
<feature type="binding site" evidence="2">
    <location>
        <position position="28"/>
    </location>
    <ligand>
        <name>Mg(2+)</name>
        <dbReference type="ChEBI" id="CHEBI:18420"/>
        <label>4</label>
    </ligand>
</feature>
<feature type="binding site" evidence="2">
    <location>
        <position position="73"/>
    </location>
    <ligand>
        <name>Mg(2+)</name>
        <dbReference type="ChEBI" id="CHEBI:18420"/>
        <label>3</label>
    </ligand>
</feature>
<protein>
    <recommendedName>
        <fullName evidence="2">Thiamine-monophosphate kinase</fullName>
        <shortName evidence="2">TMP kinase</shortName>
        <shortName evidence="2">Thiamine-phosphate kinase</shortName>
        <ecNumber evidence="2">2.7.4.16</ecNumber>
    </recommendedName>
</protein>
<keyword evidence="2" id="KW-0479">Metal-binding</keyword>
<dbReference type="PANTHER" id="PTHR30270:SF0">
    <property type="entry name" value="THIAMINE-MONOPHOSPHATE KINASE"/>
    <property type="match status" value="1"/>
</dbReference>
<dbReference type="EMBL" id="CP017415">
    <property type="protein sequence ID" value="AOU97302.1"/>
    <property type="molecule type" value="Genomic_DNA"/>
</dbReference>
<feature type="binding site" evidence="2">
    <location>
        <position position="45"/>
    </location>
    <ligand>
        <name>Mg(2+)</name>
        <dbReference type="ChEBI" id="CHEBI:18420"/>
        <label>1</label>
    </ligand>
</feature>
<dbReference type="RefSeq" id="WP_070077690.1">
    <property type="nucleotide sequence ID" value="NZ_CP017415.1"/>
</dbReference>
<feature type="binding site" evidence="2">
    <location>
        <position position="211"/>
    </location>
    <ligand>
        <name>ATP</name>
        <dbReference type="ChEBI" id="CHEBI:30616"/>
    </ligand>
</feature>
<dbReference type="InterPro" id="IPR016188">
    <property type="entry name" value="PurM-like_N"/>
</dbReference>
<dbReference type="Pfam" id="PF02769">
    <property type="entry name" value="AIRS_C"/>
    <property type="match status" value="1"/>
</dbReference>
<keyword evidence="2" id="KW-0547">Nucleotide-binding</keyword>
<proteinExistence type="inferred from homology"/>
<evidence type="ECO:0000256" key="1">
    <source>
        <dbReference type="ARBA" id="ARBA00022977"/>
    </source>
</evidence>
<dbReference type="Proteomes" id="UP000095401">
    <property type="component" value="Chromosome"/>
</dbReference>
<evidence type="ECO:0000259" key="3">
    <source>
        <dbReference type="Pfam" id="PF00586"/>
    </source>
</evidence>
<comment type="pathway">
    <text evidence="2">Cofactor biosynthesis; thiamine diphosphate biosynthesis; thiamine diphosphate from thiamine phosphate: step 1/1.</text>
</comment>
<feature type="binding site" evidence="2">
    <location>
        <begin position="119"/>
        <end position="120"/>
    </location>
    <ligand>
        <name>ATP</name>
        <dbReference type="ChEBI" id="CHEBI:30616"/>
    </ligand>
</feature>
<dbReference type="GO" id="GO:0005524">
    <property type="term" value="F:ATP binding"/>
    <property type="evidence" value="ECO:0007669"/>
    <property type="project" value="UniProtKB-UniRule"/>
</dbReference>
<dbReference type="SUPFAM" id="SSF55326">
    <property type="entry name" value="PurM N-terminal domain-like"/>
    <property type="match status" value="1"/>
</dbReference>
<dbReference type="InterPro" id="IPR036921">
    <property type="entry name" value="PurM-like_N_sf"/>
</dbReference>
<feature type="domain" description="PurM-like N-terminal" evidence="3">
    <location>
        <begin position="26"/>
        <end position="136"/>
    </location>
</feature>
<keyword evidence="2 5" id="KW-0418">Kinase</keyword>
<dbReference type="AlphaFoldDB" id="A0A1D8ILG4"/>
<evidence type="ECO:0000259" key="4">
    <source>
        <dbReference type="Pfam" id="PF02769"/>
    </source>
</evidence>
<dbReference type="InterPro" id="IPR010918">
    <property type="entry name" value="PurM-like_C_dom"/>
</dbReference>
<feature type="binding site" evidence="2">
    <location>
        <position position="212"/>
    </location>
    <ligand>
        <name>Mg(2+)</name>
        <dbReference type="ChEBI" id="CHEBI:18420"/>
        <label>5</label>
    </ligand>
</feature>
<comment type="function">
    <text evidence="2">Catalyzes the ATP-dependent phosphorylation of thiamine-monophosphate (TMP) to form thiamine-pyrophosphate (TPP), the active form of vitamin B1.</text>
</comment>
<evidence type="ECO:0000313" key="5">
    <source>
        <dbReference type="EMBL" id="AOU97302.1"/>
    </source>
</evidence>
<feature type="domain" description="PurM-like C-terminal" evidence="4">
    <location>
        <begin position="148"/>
        <end position="298"/>
    </location>
</feature>
<organism evidence="5 6">
    <name type="scientific">Acidihalobacter yilgarnensis</name>
    <dbReference type="NCBI Taxonomy" id="2819280"/>
    <lineage>
        <taxon>Bacteria</taxon>
        <taxon>Pseudomonadati</taxon>
        <taxon>Pseudomonadota</taxon>
        <taxon>Gammaproteobacteria</taxon>
        <taxon>Chromatiales</taxon>
        <taxon>Ectothiorhodospiraceae</taxon>
        <taxon>Acidihalobacter</taxon>
    </lineage>
</organism>
<comment type="catalytic activity">
    <reaction evidence="2">
        <text>thiamine phosphate + ATP = thiamine diphosphate + ADP</text>
        <dbReference type="Rhea" id="RHEA:15913"/>
        <dbReference type="ChEBI" id="CHEBI:30616"/>
        <dbReference type="ChEBI" id="CHEBI:37575"/>
        <dbReference type="ChEBI" id="CHEBI:58937"/>
        <dbReference type="ChEBI" id="CHEBI:456216"/>
        <dbReference type="EC" id="2.7.4.16"/>
    </reaction>
</comment>
<dbReference type="InterPro" id="IPR006283">
    <property type="entry name" value="ThiL-like"/>
</dbReference>
<dbReference type="Pfam" id="PF00586">
    <property type="entry name" value="AIRS"/>
    <property type="match status" value="1"/>
</dbReference>
<accession>A0A1D8ILG4</accession>
<dbReference type="HAMAP" id="MF_02128">
    <property type="entry name" value="TMP_kinase"/>
    <property type="match status" value="1"/>
</dbReference>
<feature type="binding site" evidence="2">
    <location>
        <position position="73"/>
    </location>
    <ligand>
        <name>Mg(2+)</name>
        <dbReference type="ChEBI" id="CHEBI:18420"/>
        <label>2</label>
    </ligand>
</feature>
<dbReference type="GO" id="GO:0009228">
    <property type="term" value="P:thiamine biosynthetic process"/>
    <property type="evidence" value="ECO:0007669"/>
    <property type="project" value="UniProtKB-KW"/>
</dbReference>
<dbReference type="UniPathway" id="UPA00060">
    <property type="reaction ID" value="UER00142"/>
</dbReference>
<gene>
    <name evidence="2" type="primary">thiL</name>
    <name evidence="5" type="ORF">BI364_04195</name>
</gene>
<feature type="binding site" evidence="2">
    <location>
        <position position="45"/>
    </location>
    <ligand>
        <name>Mg(2+)</name>
        <dbReference type="ChEBI" id="CHEBI:18420"/>
        <label>2</label>
    </ligand>
</feature>
<keyword evidence="6" id="KW-1185">Reference proteome</keyword>
<keyword evidence="2" id="KW-0067">ATP-binding</keyword>
<dbReference type="GO" id="GO:0000287">
    <property type="term" value="F:magnesium ion binding"/>
    <property type="evidence" value="ECO:0007669"/>
    <property type="project" value="UniProtKB-UniRule"/>
</dbReference>
<name>A0A1D8ILG4_9GAMM</name>
<feature type="binding site" evidence="2">
    <location>
        <position position="120"/>
    </location>
    <ligand>
        <name>Mg(2+)</name>
        <dbReference type="ChEBI" id="CHEBI:18420"/>
        <label>1</label>
    </ligand>
</feature>
<dbReference type="SUPFAM" id="SSF56042">
    <property type="entry name" value="PurM C-terminal domain-like"/>
    <property type="match status" value="1"/>
</dbReference>
<dbReference type="Gene3D" id="3.30.1330.10">
    <property type="entry name" value="PurM-like, N-terminal domain"/>
    <property type="match status" value="1"/>
</dbReference>
<feature type="binding site" evidence="2">
    <location>
        <position position="73"/>
    </location>
    <ligand>
        <name>Mg(2+)</name>
        <dbReference type="ChEBI" id="CHEBI:18420"/>
        <label>4</label>
    </ligand>
</feature>
<comment type="similarity">
    <text evidence="2">Belongs to the thiamine-monophosphate kinase family.</text>
</comment>
<feature type="binding site" evidence="2">
    <location>
        <position position="144"/>
    </location>
    <ligand>
        <name>ATP</name>
        <dbReference type="ChEBI" id="CHEBI:30616"/>
    </ligand>
</feature>
<feature type="binding site" evidence="2">
    <location>
        <position position="257"/>
    </location>
    <ligand>
        <name>substrate</name>
    </ligand>
</feature>
<dbReference type="GO" id="GO:0009229">
    <property type="term" value="P:thiamine diphosphate biosynthetic process"/>
    <property type="evidence" value="ECO:0007669"/>
    <property type="project" value="UniProtKB-UniRule"/>
</dbReference>
<evidence type="ECO:0000256" key="2">
    <source>
        <dbReference type="HAMAP-Rule" id="MF_02128"/>
    </source>
</evidence>
<evidence type="ECO:0000313" key="6">
    <source>
        <dbReference type="Proteomes" id="UP000095401"/>
    </source>
</evidence>
<dbReference type="KEGG" id="aprs:BI364_04195"/>
<comment type="miscellaneous">
    <text evidence="2">Reaction mechanism of ThiL seems to utilize a direct, inline transfer of the gamma-phosphate of ATP to TMP rather than a phosphorylated enzyme intermediate.</text>
</comment>
<feature type="binding site" evidence="2">
    <location>
        <position position="209"/>
    </location>
    <ligand>
        <name>Mg(2+)</name>
        <dbReference type="ChEBI" id="CHEBI:18420"/>
        <label>3</label>
    </ligand>
</feature>
<dbReference type="InterPro" id="IPR036676">
    <property type="entry name" value="PurM-like_C_sf"/>
</dbReference>
<keyword evidence="1 2" id="KW-0784">Thiamine biosynthesis</keyword>
<keyword evidence="2" id="KW-0460">Magnesium</keyword>
<reference evidence="6" key="1">
    <citation type="submission" date="2016-09" db="EMBL/GenBank/DDBJ databases">
        <title>Acidihalobacter prosperus F5.</title>
        <authorList>
            <person name="Khaleque H.N."/>
            <person name="Ramsay J.P."/>
            <person name="Kaksonen A.H."/>
            <person name="Boxall N.J."/>
            <person name="Watkin E.L.J."/>
        </authorList>
    </citation>
    <scope>NUCLEOTIDE SEQUENCE [LARGE SCALE GENOMIC DNA]</scope>
    <source>
        <strain evidence="6">F5</strain>
    </source>
</reference>
<dbReference type="GO" id="GO:0009030">
    <property type="term" value="F:thiamine-phosphate kinase activity"/>
    <property type="evidence" value="ECO:0007669"/>
    <property type="project" value="UniProtKB-UniRule"/>
</dbReference>
<feature type="binding site" evidence="2">
    <location>
        <position position="52"/>
    </location>
    <ligand>
        <name>substrate</name>
    </ligand>
</feature>
<feature type="binding site" evidence="2">
    <location>
        <position position="43"/>
    </location>
    <ligand>
        <name>Mg(2+)</name>
        <dbReference type="ChEBI" id="CHEBI:18420"/>
        <label>4</label>
    </ligand>
</feature>
<feature type="binding site" evidence="2">
    <location>
        <position position="28"/>
    </location>
    <ligand>
        <name>Mg(2+)</name>
        <dbReference type="ChEBI" id="CHEBI:18420"/>
        <label>3</label>
    </ligand>
</feature>
<dbReference type="EC" id="2.7.4.16" evidence="2"/>
<dbReference type="CDD" id="cd02194">
    <property type="entry name" value="ThiL"/>
    <property type="match status" value="1"/>
</dbReference>
<keyword evidence="2" id="KW-0808">Transferase</keyword>
<dbReference type="NCBIfam" id="TIGR01379">
    <property type="entry name" value="thiL"/>
    <property type="match status" value="1"/>
</dbReference>
<feature type="binding site" evidence="2">
    <location>
        <position position="312"/>
    </location>
    <ligand>
        <name>substrate</name>
    </ligand>
</feature>
<dbReference type="PIRSF" id="PIRSF005303">
    <property type="entry name" value="Thiam_monoph_kin"/>
    <property type="match status" value="1"/>
</dbReference>